<dbReference type="PRINTS" id="PR00080">
    <property type="entry name" value="SDRFAMILY"/>
</dbReference>
<reference evidence="4" key="1">
    <citation type="journal article" date="2019" name="Int. J. Syst. Evol. Microbiol.">
        <title>The Global Catalogue of Microorganisms (GCM) 10K type strain sequencing project: providing services to taxonomists for standard genome sequencing and annotation.</title>
        <authorList>
            <consortium name="The Broad Institute Genomics Platform"/>
            <consortium name="The Broad Institute Genome Sequencing Center for Infectious Disease"/>
            <person name="Wu L."/>
            <person name="Ma J."/>
        </authorList>
    </citation>
    <scope>NUCLEOTIDE SEQUENCE [LARGE SCALE GENOMIC DNA]</scope>
    <source>
        <strain evidence="4">IBRC-M 10987</strain>
    </source>
</reference>
<dbReference type="NCBIfam" id="NF009389">
    <property type="entry name" value="PRK12748.1"/>
    <property type="match status" value="1"/>
</dbReference>
<proteinExistence type="inferred from homology"/>
<dbReference type="Gene3D" id="3.40.50.720">
    <property type="entry name" value="NAD(P)-binding Rossmann-like Domain"/>
    <property type="match status" value="1"/>
</dbReference>
<dbReference type="EMBL" id="JBHSAM010000028">
    <property type="protein sequence ID" value="MFC4101826.1"/>
    <property type="molecule type" value="Genomic_DNA"/>
</dbReference>
<name>A0ABV8K734_9BACL</name>
<sequence length="257" mass="27417">MNRLPRKIAIVTGASRPNGIGAAVCRELASRGADIFFTHYASYDHELGFSDADSGYPDLLAEELRALGVRASHASLDLSDPAAPERLLDQISEELGQPEVLVNNATHSIDIDYLALGADNLDPHYYVNLRGTALLSTAFAKRLDNHRGGRIINLTSGQDRGPMPGNLAYAATKGAVSAFTVSLAAELASKRITVNAVDPGPTATGWMTPELEAHLLTRFPMGRIGQPEDAAKLIAFLASDDAAWITGQIIHSDGGFR</sequence>
<keyword evidence="2" id="KW-0560">Oxidoreductase</keyword>
<organism evidence="3 4">
    <name type="scientific">Paenibacillus xanthanilyticus</name>
    <dbReference type="NCBI Taxonomy" id="1783531"/>
    <lineage>
        <taxon>Bacteria</taxon>
        <taxon>Bacillati</taxon>
        <taxon>Bacillota</taxon>
        <taxon>Bacilli</taxon>
        <taxon>Bacillales</taxon>
        <taxon>Paenibacillaceae</taxon>
        <taxon>Paenibacillus</taxon>
    </lineage>
</organism>
<dbReference type="InterPro" id="IPR002347">
    <property type="entry name" value="SDR_fam"/>
</dbReference>
<dbReference type="PRINTS" id="PR00081">
    <property type="entry name" value="GDHRDH"/>
</dbReference>
<protein>
    <submittedName>
        <fullName evidence="3">SDR family oxidoreductase</fullName>
    </submittedName>
</protein>
<dbReference type="NCBIfam" id="NF009499">
    <property type="entry name" value="PRK12859.1"/>
    <property type="match status" value="1"/>
</dbReference>
<keyword evidence="4" id="KW-1185">Reference proteome</keyword>
<accession>A0ABV8K734</accession>
<evidence type="ECO:0000256" key="1">
    <source>
        <dbReference type="ARBA" id="ARBA00006484"/>
    </source>
</evidence>
<dbReference type="Proteomes" id="UP001595715">
    <property type="component" value="Unassembled WGS sequence"/>
</dbReference>
<dbReference type="SUPFAM" id="SSF51735">
    <property type="entry name" value="NAD(P)-binding Rossmann-fold domains"/>
    <property type="match status" value="1"/>
</dbReference>
<evidence type="ECO:0000313" key="4">
    <source>
        <dbReference type="Proteomes" id="UP001595715"/>
    </source>
</evidence>
<gene>
    <name evidence="3" type="ORF">ACFOZ8_19440</name>
</gene>
<evidence type="ECO:0000313" key="3">
    <source>
        <dbReference type="EMBL" id="MFC4101826.1"/>
    </source>
</evidence>
<comment type="similarity">
    <text evidence="1">Belongs to the short-chain dehydrogenases/reductases (SDR) family.</text>
</comment>
<dbReference type="PROSITE" id="PS00061">
    <property type="entry name" value="ADH_SHORT"/>
    <property type="match status" value="1"/>
</dbReference>
<dbReference type="RefSeq" id="WP_377720424.1">
    <property type="nucleotide sequence ID" value="NZ_JBHSAM010000028.1"/>
</dbReference>
<comment type="caution">
    <text evidence="3">The sequence shown here is derived from an EMBL/GenBank/DDBJ whole genome shotgun (WGS) entry which is preliminary data.</text>
</comment>
<dbReference type="InterPro" id="IPR020904">
    <property type="entry name" value="Sc_DH/Rdtase_CS"/>
</dbReference>
<dbReference type="Pfam" id="PF13561">
    <property type="entry name" value="adh_short_C2"/>
    <property type="match status" value="1"/>
</dbReference>
<dbReference type="PANTHER" id="PTHR48107">
    <property type="entry name" value="NADPH-DEPENDENT ALDEHYDE REDUCTASE-LIKE PROTEIN, CHLOROPLASTIC-RELATED"/>
    <property type="match status" value="1"/>
</dbReference>
<dbReference type="InterPro" id="IPR036291">
    <property type="entry name" value="NAD(P)-bd_dom_sf"/>
</dbReference>
<evidence type="ECO:0000256" key="2">
    <source>
        <dbReference type="ARBA" id="ARBA00023002"/>
    </source>
</evidence>
<dbReference type="PANTHER" id="PTHR48107:SF7">
    <property type="entry name" value="RE15974P"/>
    <property type="match status" value="1"/>
</dbReference>
<dbReference type="CDD" id="cd05233">
    <property type="entry name" value="SDR_c"/>
    <property type="match status" value="1"/>
</dbReference>